<comment type="caution">
    <text evidence="3">The sequence shown here is derived from an EMBL/GenBank/DDBJ whole genome shotgun (WGS) entry which is preliminary data.</text>
</comment>
<keyword evidence="1" id="KW-1133">Transmembrane helix</keyword>
<gene>
    <name evidence="3" type="ORF">J0695_37535</name>
</gene>
<dbReference type="EMBL" id="JAFLRJ010000615">
    <property type="protein sequence ID" value="MBO0517421.1"/>
    <property type="molecule type" value="Genomic_DNA"/>
</dbReference>
<feature type="domain" description="Putative Flp pilus-assembly TadG-like N-terminal" evidence="2">
    <location>
        <begin position="10"/>
        <end position="56"/>
    </location>
</feature>
<protein>
    <recommendedName>
        <fullName evidence="2">Putative Flp pilus-assembly TadG-like N-terminal domain-containing protein</fullName>
    </recommendedName>
</protein>
<dbReference type="Proteomes" id="UP000664167">
    <property type="component" value="Unassembled WGS sequence"/>
</dbReference>
<accession>A0A939FFX1</accession>
<evidence type="ECO:0000313" key="4">
    <source>
        <dbReference type="Proteomes" id="UP000664167"/>
    </source>
</evidence>
<reference evidence="3" key="1">
    <citation type="submission" date="2021-03" db="EMBL/GenBank/DDBJ databases">
        <title>Streptomyces poriferae sp. nov., a novel marine sponge-derived Actinobacteria species with anti-MRSA activity.</title>
        <authorList>
            <person name="Sandoval-Powers M."/>
            <person name="Kralova S."/>
            <person name="Nguyen G.-S."/>
            <person name="Fawwal D."/>
            <person name="Degnes K."/>
            <person name="Klinkenberg G."/>
            <person name="Sletta H."/>
            <person name="Wentzel A."/>
            <person name="Liles M.R."/>
        </authorList>
    </citation>
    <scope>NUCLEOTIDE SEQUENCE</scope>
    <source>
        <strain evidence="3">DSM 41794</strain>
    </source>
</reference>
<dbReference type="RefSeq" id="WP_206969249.1">
    <property type="nucleotide sequence ID" value="NZ_BAAAJJ010000001.1"/>
</dbReference>
<keyword evidence="1" id="KW-0472">Membrane</keyword>
<dbReference type="AlphaFoldDB" id="A0A939FFX1"/>
<dbReference type="InterPro" id="IPR028087">
    <property type="entry name" value="Tad_N"/>
</dbReference>
<evidence type="ECO:0000259" key="2">
    <source>
        <dbReference type="Pfam" id="PF13400"/>
    </source>
</evidence>
<keyword evidence="4" id="KW-1185">Reference proteome</keyword>
<feature type="transmembrane region" description="Helical" evidence="1">
    <location>
        <begin position="12"/>
        <end position="33"/>
    </location>
</feature>
<keyword evidence="1" id="KW-0812">Transmembrane</keyword>
<organism evidence="3 4">
    <name type="scientific">Streptomyces beijiangensis</name>
    <dbReference type="NCBI Taxonomy" id="163361"/>
    <lineage>
        <taxon>Bacteria</taxon>
        <taxon>Bacillati</taxon>
        <taxon>Actinomycetota</taxon>
        <taxon>Actinomycetes</taxon>
        <taxon>Kitasatosporales</taxon>
        <taxon>Streptomycetaceae</taxon>
        <taxon>Streptomyces</taxon>
    </lineage>
</organism>
<evidence type="ECO:0000256" key="1">
    <source>
        <dbReference type="SAM" id="Phobius"/>
    </source>
</evidence>
<proteinExistence type="predicted"/>
<dbReference type="Pfam" id="PF13400">
    <property type="entry name" value="Tad"/>
    <property type="match status" value="1"/>
</dbReference>
<evidence type="ECO:0000313" key="3">
    <source>
        <dbReference type="EMBL" id="MBO0517421.1"/>
    </source>
</evidence>
<name>A0A939FFX1_9ACTN</name>
<sequence length="201" mass="21319">MLSRQGDDRGQTIPIYVVVVGSLLFLAFAYFAFAQAAVARNGAQSAADASALAAAQEVRNGELMTDFVGSLDNGDEWVQWLLLEKLPQGMGEGAAAQLASDNKSTLNVLAPTTVKNYPAFEASITTNYTAGKSVLPVTSTSHAKAHAVAVIEPRCSVTPGGATDFIEFDCDGGRHWKIDPKHLDDPALPEAKDLFSVHLAE</sequence>